<dbReference type="AlphaFoldDB" id="A0AAD9H8S3"/>
<sequence length="102" mass="10979">MKFVTILSVLTLAAAVAADDSGTANKKKVCINGCIKCYCGDVKYDDHVCNLCSCNQNAYKSTNASNPQGNCDLPGGFTVDCGRSKAMPQWNETQWWMAESAS</sequence>
<feature type="chain" id="PRO_5042236491" evidence="1">
    <location>
        <begin position="19"/>
        <end position="102"/>
    </location>
</feature>
<reference evidence="2" key="1">
    <citation type="submission" date="2021-06" db="EMBL/GenBank/DDBJ databases">
        <title>Comparative genomics, transcriptomics and evolutionary studies reveal genomic signatures of adaptation to plant cell wall in hemibiotrophic fungi.</title>
        <authorList>
            <consortium name="DOE Joint Genome Institute"/>
            <person name="Baroncelli R."/>
            <person name="Diaz J.F."/>
            <person name="Benocci T."/>
            <person name="Peng M."/>
            <person name="Battaglia E."/>
            <person name="Haridas S."/>
            <person name="Andreopoulos W."/>
            <person name="Labutti K."/>
            <person name="Pangilinan J."/>
            <person name="Floch G.L."/>
            <person name="Makela M.R."/>
            <person name="Henrissat B."/>
            <person name="Grigoriev I.V."/>
            <person name="Crouch J.A."/>
            <person name="De Vries R.P."/>
            <person name="Sukno S.A."/>
            <person name="Thon M.R."/>
        </authorList>
    </citation>
    <scope>NUCLEOTIDE SEQUENCE</scope>
    <source>
        <strain evidence="2">MAFF235873</strain>
    </source>
</reference>
<comment type="caution">
    <text evidence="2">The sequence shown here is derived from an EMBL/GenBank/DDBJ whole genome shotgun (WGS) entry which is preliminary data.</text>
</comment>
<name>A0AAD9H8S3_9PEZI</name>
<organism evidence="2 3">
    <name type="scientific">Colletotrichum zoysiae</name>
    <dbReference type="NCBI Taxonomy" id="1216348"/>
    <lineage>
        <taxon>Eukaryota</taxon>
        <taxon>Fungi</taxon>
        <taxon>Dikarya</taxon>
        <taxon>Ascomycota</taxon>
        <taxon>Pezizomycotina</taxon>
        <taxon>Sordariomycetes</taxon>
        <taxon>Hypocreomycetidae</taxon>
        <taxon>Glomerellales</taxon>
        <taxon>Glomerellaceae</taxon>
        <taxon>Colletotrichum</taxon>
        <taxon>Colletotrichum graminicola species complex</taxon>
    </lineage>
</organism>
<gene>
    <name evidence="2" type="ORF">LX32DRAFT_697249</name>
</gene>
<protein>
    <submittedName>
        <fullName evidence="2">Uncharacterized protein</fullName>
    </submittedName>
</protein>
<proteinExistence type="predicted"/>
<dbReference type="EMBL" id="MU842968">
    <property type="protein sequence ID" value="KAK2024338.1"/>
    <property type="molecule type" value="Genomic_DNA"/>
</dbReference>
<keyword evidence="1" id="KW-0732">Signal</keyword>
<feature type="signal peptide" evidence="1">
    <location>
        <begin position="1"/>
        <end position="18"/>
    </location>
</feature>
<evidence type="ECO:0000256" key="1">
    <source>
        <dbReference type="SAM" id="SignalP"/>
    </source>
</evidence>
<dbReference type="Proteomes" id="UP001232148">
    <property type="component" value="Unassembled WGS sequence"/>
</dbReference>
<evidence type="ECO:0000313" key="2">
    <source>
        <dbReference type="EMBL" id="KAK2024338.1"/>
    </source>
</evidence>
<evidence type="ECO:0000313" key="3">
    <source>
        <dbReference type="Proteomes" id="UP001232148"/>
    </source>
</evidence>
<keyword evidence="3" id="KW-1185">Reference proteome</keyword>
<accession>A0AAD9H8S3</accession>